<sequence length="868" mass="98974">MIVERYLLCTPWLNVFMGFSHSKASKTKRVTKNQTVDTSKLLNLNGPASENDRLHPTGTTTYHFQRRGSFLYRPECDNENGTTRTSRNSSFSNDGVYGEELITPFAQVLSSLQNIRTNFVMLTNIRESGMRRGSEGFHSHSCQLYEKSDGSMIRDNMFKKLTIETMKEFDWCLEQLETLGASMSISEMATNKFKKMLDRELKDFSETGSGGEEVSAYIYDNFLDKKIEAVTKRPNKPLRARSKSLVNSLARTVSGSGSVPRFGVDSVDDKKLEKLMENVDKWSFDISQLAVFTKNRPLLSITYTILQARDLLRPFKIRPWILANYINIIESHYVSEVSFHNSLHAADVVHATHCLLSSSVFEGVFNDLEMLAAIIASAIHDVDHPGVNNQFLVNTSSQMALMYNDESVLENHHLAVAFQLMQNDNCDILDSLSKSERQLFRKMVIEMVLATDNAKHMNILGSLKTMVETKRLSGAPVQLDTFNEKMHVLKCLVHCADLSNPTRPLDLYKMWVERLMEEFFRQGDIERERGMEISPMMDRQNPNVEKSQVVFIDYVVHPLWETWSDLVYPDAQEILDRLVTNREYYRSLSSTNISGDTSTSLLTTKIPVTCETDINDSSDDKNISGKKNVKLFQQQETERIELLSVKNIRRMSDTDVLKFTSRAVKSTKETIYENETIQALQSVYIKPSNKVYARHLLATRKQQPGESFDEYLHALKVLAKKCNFKQVSAIEYHDEYIRDALITGINSQVVRQRLLENSTISLDEIFSKARTLKSAQKNAENYLQHNTLNTTVAAITKKPKQFNSNSVSNCWNCGNQRYAKAVCPAGESICFKCEKVGHFAKLCKSSKVTRAGMNLVDQRLNSYNHLLD</sequence>
<evidence type="ECO:0000259" key="9">
    <source>
        <dbReference type="PROSITE" id="PS50158"/>
    </source>
</evidence>
<feature type="binding site" evidence="6">
    <location>
        <position position="381"/>
    </location>
    <ligand>
        <name>Zn(2+)</name>
        <dbReference type="ChEBI" id="CHEBI:29105"/>
        <label>1</label>
    </ligand>
</feature>
<dbReference type="PROSITE" id="PS50158">
    <property type="entry name" value="ZF_CCHC"/>
    <property type="match status" value="1"/>
</dbReference>
<organism evidence="11">
    <name type="scientific">Hydra vulgaris</name>
    <name type="common">Hydra</name>
    <name type="synonym">Hydra attenuata</name>
    <dbReference type="NCBI Taxonomy" id="6087"/>
    <lineage>
        <taxon>Eukaryota</taxon>
        <taxon>Metazoa</taxon>
        <taxon>Cnidaria</taxon>
        <taxon>Hydrozoa</taxon>
        <taxon>Hydroidolina</taxon>
        <taxon>Anthoathecata</taxon>
        <taxon>Aplanulata</taxon>
        <taxon>Hydridae</taxon>
        <taxon>Hydra</taxon>
    </lineage>
</organism>
<dbReference type="EC" id="3.1.4.-" evidence="8"/>
<feature type="binding site" evidence="6">
    <location>
        <position position="497"/>
    </location>
    <ligand>
        <name>Zn(2+)</name>
        <dbReference type="ChEBI" id="CHEBI:29105"/>
        <label>1</label>
    </ligand>
</feature>
<evidence type="ECO:0000256" key="4">
    <source>
        <dbReference type="PIRSR" id="PIRSR623088-1"/>
    </source>
</evidence>
<dbReference type="GO" id="GO:0008270">
    <property type="term" value="F:zinc ion binding"/>
    <property type="evidence" value="ECO:0007669"/>
    <property type="project" value="UniProtKB-KW"/>
</dbReference>
<dbReference type="AlphaFoldDB" id="T2MEC3"/>
<protein>
    <recommendedName>
        <fullName evidence="8">Phosphodiesterase</fullName>
        <ecNumber evidence="8">3.1.4.-</ecNumber>
    </recommendedName>
</protein>
<evidence type="ECO:0000256" key="2">
    <source>
        <dbReference type="ARBA" id="ARBA00022801"/>
    </source>
</evidence>
<dbReference type="GO" id="GO:0003676">
    <property type="term" value="F:nucleic acid binding"/>
    <property type="evidence" value="ECO:0007669"/>
    <property type="project" value="InterPro"/>
</dbReference>
<dbReference type="SUPFAM" id="SSF109604">
    <property type="entry name" value="HD-domain/PDEase-like"/>
    <property type="match status" value="1"/>
</dbReference>
<feature type="binding site" evidence="6">
    <location>
        <position position="381"/>
    </location>
    <ligand>
        <name>Zn(2+)</name>
        <dbReference type="ChEBI" id="CHEBI:29105"/>
        <label>2</label>
    </ligand>
</feature>
<dbReference type="InterPro" id="IPR003607">
    <property type="entry name" value="HD/PDEase_dom"/>
</dbReference>
<evidence type="ECO:0000256" key="3">
    <source>
        <dbReference type="ARBA" id="ARBA00023149"/>
    </source>
</evidence>
<keyword evidence="1 6" id="KW-0479">Metal-binding</keyword>
<dbReference type="InterPro" id="IPR023088">
    <property type="entry name" value="PDEase"/>
</dbReference>
<dbReference type="InterPro" id="IPR040844">
    <property type="entry name" value="PDE4_UCR"/>
</dbReference>
<evidence type="ECO:0000313" key="11">
    <source>
        <dbReference type="EMBL" id="CDG70317.1"/>
    </source>
</evidence>
<feature type="domain" description="PDEase" evidence="10">
    <location>
        <begin position="264"/>
        <end position="592"/>
    </location>
</feature>
<dbReference type="InterPro" id="IPR036875">
    <property type="entry name" value="Znf_CCHC_sf"/>
</dbReference>
<feature type="binding site" evidence="6">
    <location>
        <position position="344"/>
    </location>
    <ligand>
        <name>Zn(2+)</name>
        <dbReference type="ChEBI" id="CHEBI:29105"/>
        <label>1</label>
    </ligand>
</feature>
<keyword evidence="7" id="KW-0863">Zinc-finger</keyword>
<accession>T2MEC3</accession>
<name>T2MEC3_HYDVU</name>
<feature type="binding site" evidence="5">
    <location>
        <position position="497"/>
    </location>
    <ligand>
        <name>AMP</name>
        <dbReference type="ChEBI" id="CHEBI:456215"/>
    </ligand>
</feature>
<dbReference type="GO" id="GO:0007165">
    <property type="term" value="P:signal transduction"/>
    <property type="evidence" value="ECO:0007669"/>
    <property type="project" value="InterPro"/>
</dbReference>
<dbReference type="InterPro" id="IPR036971">
    <property type="entry name" value="PDEase_catalytic_dom_sf"/>
</dbReference>
<gene>
    <name evidence="11" type="primary">PDE4D</name>
</gene>
<dbReference type="InterPro" id="IPR001878">
    <property type="entry name" value="Znf_CCHC"/>
</dbReference>
<dbReference type="InterPro" id="IPR002073">
    <property type="entry name" value="PDEase_catalytic_dom"/>
</dbReference>
<dbReference type="InterPro" id="IPR023174">
    <property type="entry name" value="PDEase_CS"/>
</dbReference>
<dbReference type="EMBL" id="HAAD01004085">
    <property type="protein sequence ID" value="CDG70317.1"/>
    <property type="molecule type" value="mRNA"/>
</dbReference>
<dbReference type="PRINTS" id="PR00387">
    <property type="entry name" value="PDIESTERASE1"/>
</dbReference>
<dbReference type="Pfam" id="PF00233">
    <property type="entry name" value="PDEase_I"/>
    <property type="match status" value="1"/>
</dbReference>
<keyword evidence="7" id="KW-0862">Zinc</keyword>
<dbReference type="GO" id="GO:0004114">
    <property type="term" value="F:3',5'-cyclic-nucleotide phosphodiesterase activity"/>
    <property type="evidence" value="ECO:0007669"/>
    <property type="project" value="InterPro"/>
</dbReference>
<dbReference type="PANTHER" id="PTHR11347">
    <property type="entry name" value="CYCLIC NUCLEOTIDE PHOSPHODIESTERASE"/>
    <property type="match status" value="1"/>
</dbReference>
<feature type="active site" description="Proton donor" evidence="4">
    <location>
        <position position="340"/>
    </location>
</feature>
<dbReference type="Pfam" id="PF18100">
    <property type="entry name" value="PDE4_UCR"/>
    <property type="match status" value="1"/>
</dbReference>
<feature type="binding site" evidence="5">
    <location>
        <position position="381"/>
    </location>
    <ligand>
        <name>AMP</name>
        <dbReference type="ChEBI" id="CHEBI:456215"/>
    </ligand>
</feature>
<feature type="binding site" evidence="6">
    <location>
        <position position="380"/>
    </location>
    <ligand>
        <name>Zn(2+)</name>
        <dbReference type="ChEBI" id="CHEBI:29105"/>
        <label>1</label>
    </ligand>
</feature>
<dbReference type="OrthoDB" id="73788at2759"/>
<keyword evidence="3" id="KW-0114">cAMP</keyword>
<dbReference type="Gene3D" id="1.10.1300.10">
    <property type="entry name" value="3'5'-cyclic nucleotide phosphodiesterase, catalytic domain"/>
    <property type="match status" value="1"/>
</dbReference>
<feature type="binding site" evidence="5">
    <location>
        <begin position="340"/>
        <end position="344"/>
    </location>
    <ligand>
        <name>AMP</name>
        <dbReference type="ChEBI" id="CHEBI:456215"/>
    </ligand>
</feature>
<dbReference type="SMART" id="SM00471">
    <property type="entry name" value="HDc"/>
    <property type="match status" value="1"/>
</dbReference>
<reference evidence="11" key="1">
    <citation type="journal article" date="2013" name="Genome Biol. Evol.">
        <title>Punctuated emergences of genetic and phenotypic innovations in eumetazoan, bilaterian, euteleostome, and hominidae ancestors.</title>
        <authorList>
            <person name="Wenger Y."/>
            <person name="Galliot B."/>
        </authorList>
    </citation>
    <scope>NUCLEOTIDE SEQUENCE</scope>
    <source>
        <tissue evidence="11">Whole animals</tissue>
    </source>
</reference>
<proteinExistence type="evidence at transcript level"/>
<keyword evidence="2 8" id="KW-0378">Hydrolase</keyword>
<evidence type="ECO:0000259" key="10">
    <source>
        <dbReference type="PROSITE" id="PS51845"/>
    </source>
</evidence>
<evidence type="ECO:0000256" key="6">
    <source>
        <dbReference type="PIRSR" id="PIRSR623088-3"/>
    </source>
</evidence>
<dbReference type="Gene3D" id="4.10.60.10">
    <property type="entry name" value="Zinc finger, CCHC-type"/>
    <property type="match status" value="1"/>
</dbReference>
<comment type="cofactor">
    <cofactor evidence="8">
        <name>a divalent metal cation</name>
        <dbReference type="ChEBI" id="CHEBI:60240"/>
    </cofactor>
    <text evidence="8">Binds 2 divalent metal cations per subunit. Site 1 may preferentially bind zinc ions, while site 2 has a preference for magnesium and/or manganese ions.</text>
</comment>
<dbReference type="SMART" id="SM00343">
    <property type="entry name" value="ZnF_C2HC"/>
    <property type="match status" value="2"/>
</dbReference>
<evidence type="ECO:0000256" key="5">
    <source>
        <dbReference type="PIRSR" id="PIRSR623088-2"/>
    </source>
</evidence>
<evidence type="ECO:0000256" key="1">
    <source>
        <dbReference type="ARBA" id="ARBA00022723"/>
    </source>
</evidence>
<comment type="similarity">
    <text evidence="8">Belongs to the cyclic nucleotide phosphodiesterase family.</text>
</comment>
<dbReference type="PROSITE" id="PS51845">
    <property type="entry name" value="PDEASE_I_2"/>
    <property type="match status" value="1"/>
</dbReference>
<evidence type="ECO:0000256" key="7">
    <source>
        <dbReference type="PROSITE-ProRule" id="PRU00047"/>
    </source>
</evidence>
<dbReference type="FunFam" id="1.10.1300.10:FF:000023">
    <property type="entry name" value="Phosphodiesterase"/>
    <property type="match status" value="1"/>
</dbReference>
<dbReference type="PROSITE" id="PS00126">
    <property type="entry name" value="PDEASE_I_1"/>
    <property type="match status" value="1"/>
</dbReference>
<evidence type="ECO:0000256" key="8">
    <source>
        <dbReference type="RuleBase" id="RU363067"/>
    </source>
</evidence>
<feature type="domain" description="CCHC-type" evidence="9">
    <location>
        <begin position="830"/>
        <end position="845"/>
    </location>
</feature>
<dbReference type="SUPFAM" id="SSF57756">
    <property type="entry name" value="Retrovirus zinc finger-like domains"/>
    <property type="match status" value="1"/>
</dbReference>
<feature type="binding site" evidence="5">
    <location>
        <position position="548"/>
    </location>
    <ligand>
        <name>AMP</name>
        <dbReference type="ChEBI" id="CHEBI:456215"/>
    </ligand>
</feature>